<dbReference type="Gene3D" id="3.10.290.10">
    <property type="entry name" value="RNA-binding S4 domain"/>
    <property type="match status" value="1"/>
</dbReference>
<sequence length="80" mass="9206">MQKEVIKMTEQITIQTEYITLGQFLKLANVIQSGGMAKWFLGEHDVFINDEQDQRRGRKLRDGDTVFIPEVGTYKVKSEG</sequence>
<dbReference type="AlphaFoldDB" id="A0A0C2V1E3"/>
<gene>
    <name evidence="2" type="ORF">KP77_35220</name>
</gene>
<proteinExistence type="predicted"/>
<dbReference type="EMBL" id="JXRQ01000030">
    <property type="protein sequence ID" value="KIL42892.1"/>
    <property type="molecule type" value="Genomic_DNA"/>
</dbReference>
<dbReference type="SUPFAM" id="SSF55174">
    <property type="entry name" value="Alpha-L RNA-binding motif"/>
    <property type="match status" value="1"/>
</dbReference>
<evidence type="ECO:0000313" key="2">
    <source>
        <dbReference type="EMBL" id="KIL42892.1"/>
    </source>
</evidence>
<name>A0A0C2V1E3_9BACL</name>
<keyword evidence="1" id="KW-0694">RNA-binding</keyword>
<dbReference type="InterPro" id="IPR036986">
    <property type="entry name" value="S4_RNA-bd_sf"/>
</dbReference>
<organism evidence="2 3">
    <name type="scientific">Jeotgalibacillus alimentarius</name>
    <dbReference type="NCBI Taxonomy" id="135826"/>
    <lineage>
        <taxon>Bacteria</taxon>
        <taxon>Bacillati</taxon>
        <taxon>Bacillota</taxon>
        <taxon>Bacilli</taxon>
        <taxon>Bacillales</taxon>
        <taxon>Caryophanaceae</taxon>
        <taxon>Jeotgalibacillus</taxon>
    </lineage>
</organism>
<dbReference type="Pfam" id="PF13275">
    <property type="entry name" value="S4_2"/>
    <property type="match status" value="1"/>
</dbReference>
<protein>
    <submittedName>
        <fullName evidence="2">Uncharacterized protein</fullName>
    </submittedName>
</protein>
<dbReference type="Proteomes" id="UP000031950">
    <property type="component" value="Unassembled WGS sequence"/>
</dbReference>
<dbReference type="NCBIfam" id="TIGR02988">
    <property type="entry name" value="YaaA_near_RecF"/>
    <property type="match status" value="1"/>
</dbReference>
<evidence type="ECO:0000313" key="3">
    <source>
        <dbReference type="Proteomes" id="UP000031950"/>
    </source>
</evidence>
<reference evidence="2 3" key="1">
    <citation type="submission" date="2015-01" db="EMBL/GenBank/DDBJ databases">
        <title>Genome sequence of Jeotgalibacillus alimentarius.</title>
        <authorList>
            <person name="Goh K.M."/>
            <person name="Chan K.-G."/>
            <person name="Yaakop A.S."/>
            <person name="Ee R."/>
            <person name="Gan H.M."/>
            <person name="Chan C.S."/>
        </authorList>
    </citation>
    <scope>NUCLEOTIDE SEQUENCE [LARGE SCALE GENOMIC DNA]</scope>
    <source>
        <strain evidence="2 3">YKJ-13</strain>
    </source>
</reference>
<comment type="caution">
    <text evidence="2">The sequence shown here is derived from an EMBL/GenBank/DDBJ whole genome shotgun (WGS) entry which is preliminary data.</text>
</comment>
<dbReference type="PATRIC" id="fig|135826.4.peg.3499"/>
<dbReference type="InterPro" id="IPR014330">
    <property type="entry name" value="RNA-bd_S4-rel_YaaA"/>
</dbReference>
<dbReference type="STRING" id="135826.KP77_35220"/>
<evidence type="ECO:0000256" key="1">
    <source>
        <dbReference type="PROSITE-ProRule" id="PRU00182"/>
    </source>
</evidence>
<accession>A0A0C2V1E3</accession>
<dbReference type="PROSITE" id="PS50889">
    <property type="entry name" value="S4"/>
    <property type="match status" value="1"/>
</dbReference>
<keyword evidence="3" id="KW-1185">Reference proteome</keyword>
<dbReference type="GO" id="GO:0003723">
    <property type="term" value="F:RNA binding"/>
    <property type="evidence" value="ECO:0007669"/>
    <property type="project" value="UniProtKB-KW"/>
</dbReference>